<feature type="active site" description="Charge relay system" evidence="6">
    <location>
        <position position="209"/>
    </location>
</feature>
<dbReference type="Gene3D" id="3.50.30.60">
    <property type="entry name" value="LD-carboxypeptidase A C-terminal domain-like"/>
    <property type="match status" value="1"/>
</dbReference>
<keyword evidence="5" id="KW-0720">Serine protease</keyword>
<dbReference type="PANTHER" id="PTHR30237">
    <property type="entry name" value="MURAMOYLTETRAPEPTIDE CARBOXYPEPTIDASE"/>
    <property type="match status" value="1"/>
</dbReference>
<dbReference type="InterPro" id="IPR029062">
    <property type="entry name" value="Class_I_gatase-like"/>
</dbReference>
<name>A0A451GBU8_9BACI</name>
<keyword evidence="2" id="KW-0121">Carboxypeptidase</keyword>
<feature type="active site" description="Nucleophile" evidence="6">
    <location>
        <position position="110"/>
    </location>
</feature>
<dbReference type="PIRSF" id="PIRSF028757">
    <property type="entry name" value="LD-carboxypeptidase"/>
    <property type="match status" value="1"/>
</dbReference>
<evidence type="ECO:0000313" key="10">
    <source>
        <dbReference type="EMBL" id="RWR12552.1"/>
    </source>
</evidence>
<evidence type="ECO:0000256" key="2">
    <source>
        <dbReference type="ARBA" id="ARBA00022645"/>
    </source>
</evidence>
<sequence length="306" mass="33210">MKKVKGITPNDVVGLTAPSGPASQEKLKKAIAALEEAGFRVEVGETCHIEHRGYLAGPPQNRAAELSSMFSNKEIKAIFCLRGGYGSPQILPLLDQEQIRNNPKLFVGYSDITALHLFLQQCCEIPTIHGPMAASDLIDADSFTKEGLSRLIKGNISLGRLCNPPGERMEGMIPGRASGILTGGNLTLISALMGTPYEIDTKGKILFLEEINEEPYKLDRMMTQLALGGKFSEAEGVVLGSWTGCHFDSNFNIKDLFKEILEPFGKPVLFNLRAGHCRPMVSLPLGAFVEINAGKGELVIKEGIIQ</sequence>
<comment type="caution">
    <text evidence="10">The sequence shown here is derived from an EMBL/GenBank/DDBJ whole genome shotgun (WGS) entry which is preliminary data.</text>
</comment>
<dbReference type="Proteomes" id="UP000273811">
    <property type="component" value="Unassembled WGS sequence"/>
</dbReference>
<evidence type="ECO:0000256" key="7">
    <source>
        <dbReference type="SAM" id="MobiDB-lite"/>
    </source>
</evidence>
<comment type="similarity">
    <text evidence="1">Belongs to the peptidase S66 family.</text>
</comment>
<evidence type="ECO:0000259" key="9">
    <source>
        <dbReference type="Pfam" id="PF17676"/>
    </source>
</evidence>
<feature type="domain" description="LD-carboxypeptidase N-terminal" evidence="8">
    <location>
        <begin position="13"/>
        <end position="130"/>
    </location>
</feature>
<dbReference type="PANTHER" id="PTHR30237:SF2">
    <property type="entry name" value="MUREIN TETRAPEPTIDE CARBOXYPEPTIDASE"/>
    <property type="match status" value="1"/>
</dbReference>
<evidence type="ECO:0000313" key="11">
    <source>
        <dbReference type="Proteomes" id="UP000273811"/>
    </source>
</evidence>
<proteinExistence type="inferred from homology"/>
<evidence type="ECO:0000256" key="5">
    <source>
        <dbReference type="ARBA" id="ARBA00022825"/>
    </source>
</evidence>
<organism evidence="10 11">
    <name type="scientific">Siminovitchia fortis</name>
    <dbReference type="NCBI Taxonomy" id="254758"/>
    <lineage>
        <taxon>Bacteria</taxon>
        <taxon>Bacillati</taxon>
        <taxon>Bacillota</taxon>
        <taxon>Bacilli</taxon>
        <taxon>Bacillales</taxon>
        <taxon>Bacillaceae</taxon>
        <taxon>Siminovitchia</taxon>
    </lineage>
</organism>
<dbReference type="Pfam" id="PF02016">
    <property type="entry name" value="Peptidase_S66"/>
    <property type="match status" value="1"/>
</dbReference>
<dbReference type="GO" id="GO:0004180">
    <property type="term" value="F:carboxypeptidase activity"/>
    <property type="evidence" value="ECO:0007669"/>
    <property type="project" value="UniProtKB-KW"/>
</dbReference>
<keyword evidence="3" id="KW-0645">Protease</keyword>
<dbReference type="CDD" id="cd07025">
    <property type="entry name" value="Peptidase_S66"/>
    <property type="match status" value="1"/>
</dbReference>
<gene>
    <name evidence="10" type="ORF">D4N35_006610</name>
</gene>
<dbReference type="GO" id="GO:0006508">
    <property type="term" value="P:proteolysis"/>
    <property type="evidence" value="ECO:0007669"/>
    <property type="project" value="UniProtKB-KW"/>
</dbReference>
<reference evidence="10" key="1">
    <citation type="submission" date="2018-12" db="EMBL/GenBank/DDBJ databases">
        <authorList>
            <person name="Sun L."/>
            <person name="Chen Z."/>
        </authorList>
    </citation>
    <scope>NUCLEOTIDE SEQUENCE [LARGE SCALE GENOMIC DNA]</scope>
    <source>
        <strain evidence="10">DSM 16012</strain>
    </source>
</reference>
<dbReference type="AlphaFoldDB" id="A0A451GBU8"/>
<feature type="active site" description="Charge relay system" evidence="6">
    <location>
        <position position="276"/>
    </location>
</feature>
<evidence type="ECO:0000256" key="1">
    <source>
        <dbReference type="ARBA" id="ARBA00010233"/>
    </source>
</evidence>
<dbReference type="EMBL" id="QYTU02000010">
    <property type="protein sequence ID" value="RWR12552.1"/>
    <property type="molecule type" value="Genomic_DNA"/>
</dbReference>
<dbReference type="InterPro" id="IPR040449">
    <property type="entry name" value="Peptidase_S66_N"/>
</dbReference>
<dbReference type="Pfam" id="PF17676">
    <property type="entry name" value="Peptidase_S66C"/>
    <property type="match status" value="1"/>
</dbReference>
<keyword evidence="11" id="KW-1185">Reference proteome</keyword>
<dbReference type="SUPFAM" id="SSF141986">
    <property type="entry name" value="LD-carboxypeptidase A C-terminal domain-like"/>
    <property type="match status" value="1"/>
</dbReference>
<protein>
    <submittedName>
        <fullName evidence="10">LD-carboxypeptidase</fullName>
    </submittedName>
</protein>
<dbReference type="OrthoDB" id="9807329at2"/>
<feature type="domain" description="LD-carboxypeptidase C-terminal" evidence="9">
    <location>
        <begin position="178"/>
        <end position="291"/>
    </location>
</feature>
<dbReference type="GO" id="GO:0008236">
    <property type="term" value="F:serine-type peptidase activity"/>
    <property type="evidence" value="ECO:0007669"/>
    <property type="project" value="UniProtKB-KW"/>
</dbReference>
<evidence type="ECO:0000256" key="6">
    <source>
        <dbReference type="PIRSR" id="PIRSR028757-1"/>
    </source>
</evidence>
<evidence type="ECO:0000259" key="8">
    <source>
        <dbReference type="Pfam" id="PF02016"/>
    </source>
</evidence>
<dbReference type="SUPFAM" id="SSF52317">
    <property type="entry name" value="Class I glutamine amidotransferase-like"/>
    <property type="match status" value="1"/>
</dbReference>
<dbReference type="Gene3D" id="3.40.50.10740">
    <property type="entry name" value="Class I glutamine amidotransferase-like"/>
    <property type="match status" value="1"/>
</dbReference>
<dbReference type="InterPro" id="IPR027478">
    <property type="entry name" value="LdcA_N"/>
</dbReference>
<dbReference type="InterPro" id="IPR003507">
    <property type="entry name" value="S66_fam"/>
</dbReference>
<feature type="region of interest" description="Disordered" evidence="7">
    <location>
        <begin position="1"/>
        <end position="21"/>
    </location>
</feature>
<dbReference type="InterPro" id="IPR027461">
    <property type="entry name" value="Carboxypeptidase_A_C_sf"/>
</dbReference>
<evidence type="ECO:0000256" key="3">
    <source>
        <dbReference type="ARBA" id="ARBA00022670"/>
    </source>
</evidence>
<keyword evidence="4" id="KW-0378">Hydrolase</keyword>
<evidence type="ECO:0000256" key="4">
    <source>
        <dbReference type="ARBA" id="ARBA00022801"/>
    </source>
</evidence>
<dbReference type="InterPro" id="IPR040921">
    <property type="entry name" value="Peptidase_S66C"/>
</dbReference>
<accession>A0A451GBU8</accession>